<gene>
    <name evidence="2" type="ORF">RJT34_32756</name>
</gene>
<dbReference type="EMBL" id="JAYKXN010000008">
    <property type="protein sequence ID" value="KAK7265140.1"/>
    <property type="molecule type" value="Genomic_DNA"/>
</dbReference>
<reference evidence="2 3" key="1">
    <citation type="submission" date="2024-01" db="EMBL/GenBank/DDBJ databases">
        <title>The genomes of 5 underutilized Papilionoideae crops provide insights into root nodulation and disease resistance.</title>
        <authorList>
            <person name="Yuan L."/>
        </authorList>
    </citation>
    <scope>NUCLEOTIDE SEQUENCE [LARGE SCALE GENOMIC DNA]</scope>
    <source>
        <strain evidence="2">LY-2023</strain>
        <tissue evidence="2">Leaf</tissue>
    </source>
</reference>
<feature type="chain" id="PRO_5042926979" evidence="1">
    <location>
        <begin position="25"/>
        <end position="76"/>
    </location>
</feature>
<keyword evidence="1" id="KW-0732">Signal</keyword>
<accession>A0AAN9F0W0</accession>
<dbReference type="Proteomes" id="UP001359559">
    <property type="component" value="Unassembled WGS sequence"/>
</dbReference>
<organism evidence="2 3">
    <name type="scientific">Clitoria ternatea</name>
    <name type="common">Butterfly pea</name>
    <dbReference type="NCBI Taxonomy" id="43366"/>
    <lineage>
        <taxon>Eukaryota</taxon>
        <taxon>Viridiplantae</taxon>
        <taxon>Streptophyta</taxon>
        <taxon>Embryophyta</taxon>
        <taxon>Tracheophyta</taxon>
        <taxon>Spermatophyta</taxon>
        <taxon>Magnoliopsida</taxon>
        <taxon>eudicotyledons</taxon>
        <taxon>Gunneridae</taxon>
        <taxon>Pentapetalae</taxon>
        <taxon>rosids</taxon>
        <taxon>fabids</taxon>
        <taxon>Fabales</taxon>
        <taxon>Fabaceae</taxon>
        <taxon>Papilionoideae</taxon>
        <taxon>50 kb inversion clade</taxon>
        <taxon>NPAAA clade</taxon>
        <taxon>indigoferoid/millettioid clade</taxon>
        <taxon>Phaseoleae</taxon>
        <taxon>Clitoria</taxon>
    </lineage>
</organism>
<protein>
    <submittedName>
        <fullName evidence="2">Uncharacterized protein</fullName>
    </submittedName>
</protein>
<feature type="signal peptide" evidence="1">
    <location>
        <begin position="1"/>
        <end position="24"/>
    </location>
</feature>
<evidence type="ECO:0000313" key="3">
    <source>
        <dbReference type="Proteomes" id="UP001359559"/>
    </source>
</evidence>
<keyword evidence="3" id="KW-1185">Reference proteome</keyword>
<sequence length="76" mass="8380">MAACGPAPWRRVMAMLLILRVSCSLTVPTSLSPTRGGTQSDPPTSFQYVSQLTGENKVNINSFSFMMNQTRERIEA</sequence>
<evidence type="ECO:0000313" key="2">
    <source>
        <dbReference type="EMBL" id="KAK7265140.1"/>
    </source>
</evidence>
<evidence type="ECO:0000256" key="1">
    <source>
        <dbReference type="SAM" id="SignalP"/>
    </source>
</evidence>
<comment type="caution">
    <text evidence="2">The sequence shown here is derived from an EMBL/GenBank/DDBJ whole genome shotgun (WGS) entry which is preliminary data.</text>
</comment>
<proteinExistence type="predicted"/>
<name>A0AAN9F0W0_CLITE</name>
<dbReference type="AlphaFoldDB" id="A0AAN9F0W0"/>